<reference evidence="5" key="1">
    <citation type="journal article" date="2012" name="Science">
        <title>The Paleozoic origin of enzymatic lignin decomposition reconstructed from 31 fungal genomes.</title>
        <authorList>
            <person name="Floudas D."/>
            <person name="Binder M."/>
            <person name="Riley R."/>
            <person name="Barry K."/>
            <person name="Blanchette R.A."/>
            <person name="Henrissat B."/>
            <person name="Martinez A.T."/>
            <person name="Otillar R."/>
            <person name="Spatafora J.W."/>
            <person name="Yadav J.S."/>
            <person name="Aerts A."/>
            <person name="Benoit I."/>
            <person name="Boyd A."/>
            <person name="Carlson A."/>
            <person name="Copeland A."/>
            <person name="Coutinho P.M."/>
            <person name="de Vries R.P."/>
            <person name="Ferreira P."/>
            <person name="Findley K."/>
            <person name="Foster B."/>
            <person name="Gaskell J."/>
            <person name="Glotzer D."/>
            <person name="Gorecki P."/>
            <person name="Heitman J."/>
            <person name="Hesse C."/>
            <person name="Hori C."/>
            <person name="Igarashi K."/>
            <person name="Jurgens J.A."/>
            <person name="Kallen N."/>
            <person name="Kersten P."/>
            <person name="Kohler A."/>
            <person name="Kuees U."/>
            <person name="Kumar T.K.A."/>
            <person name="Kuo A."/>
            <person name="LaButti K."/>
            <person name="Larrondo L.F."/>
            <person name="Lindquist E."/>
            <person name="Ling A."/>
            <person name="Lombard V."/>
            <person name="Lucas S."/>
            <person name="Lundell T."/>
            <person name="Martin R."/>
            <person name="McLaughlin D.J."/>
            <person name="Morgenstern I."/>
            <person name="Morin E."/>
            <person name="Murat C."/>
            <person name="Nagy L.G."/>
            <person name="Nolan M."/>
            <person name="Ohm R.A."/>
            <person name="Patyshakuliyeva A."/>
            <person name="Rokas A."/>
            <person name="Ruiz-Duenas F.J."/>
            <person name="Sabat G."/>
            <person name="Salamov A."/>
            <person name="Samejima M."/>
            <person name="Schmutz J."/>
            <person name="Slot J.C."/>
            <person name="St John F."/>
            <person name="Stenlid J."/>
            <person name="Sun H."/>
            <person name="Sun S."/>
            <person name="Syed K."/>
            <person name="Tsang A."/>
            <person name="Wiebenga A."/>
            <person name="Young D."/>
            <person name="Pisabarro A."/>
            <person name="Eastwood D.C."/>
            <person name="Martin F."/>
            <person name="Cullen D."/>
            <person name="Grigoriev I.V."/>
            <person name="Hibbett D.S."/>
        </authorList>
    </citation>
    <scope>NUCLEOTIDE SEQUENCE [LARGE SCALE GENOMIC DNA]</scope>
    <source>
        <strain evidence="5">RWD-64-598 SS2</strain>
    </source>
</reference>
<keyword evidence="1" id="KW-0812">Transmembrane</keyword>
<keyword evidence="1" id="KW-1133">Transmembrane helix</keyword>
<dbReference type="InterPro" id="IPR027417">
    <property type="entry name" value="P-loop_NTPase"/>
</dbReference>
<dbReference type="InterPro" id="IPR041664">
    <property type="entry name" value="AAA_16"/>
</dbReference>
<sequence length="482" mass="55387">MFSFPTSPLFDSALTTLVGIGILFLGGVAYVEWYKKRVLDKIELAFAKGYDPALELADLPHRVKNEHWDKDIPLRAWTSHLRREDQDVIDAIVKGEAVGNYYCLMGPKGAGKSTLIFDAMRTIQAEGVAVLEAHPDLEVFRLRLGKALNFEFNEDTQTGLFQRRDPREAGPELDIERALNKLEKVALRAARKRGKPYVLIFNNVHHFKNDDAGRNMILQLQQRAETWSASGIVTVVFATDDFWPFLELRRAGSRMRILSIRDLDRAQACHALALFRHDRHGQSATQEAIEQYHNAVSLIGGRLSVLTRIALDKDVDASARKLVQAEKAWLQSLIGLIPDLDDDVMDEQKWSSCSWLLLKEFVEQHREQERLHEGSRDPIDLPKIPYWRCRQIMTRPDFLEDLDRANIISIDVNLDVRPDSMLILHAAREVVEEEKFDDMLDNVRARVDEIEGLHRTRELTFKNLNEDDVLHLVVDKKERKKS</sequence>
<dbReference type="OrthoDB" id="511599at2759"/>
<dbReference type="SUPFAM" id="SSF52540">
    <property type="entry name" value="P-loop containing nucleoside triphosphate hydrolases"/>
    <property type="match status" value="1"/>
</dbReference>
<evidence type="ECO:0000313" key="5">
    <source>
        <dbReference type="Proteomes" id="UP000053558"/>
    </source>
</evidence>
<feature type="domain" description="Orc1-like AAA ATPase" evidence="2">
    <location>
        <begin position="89"/>
        <end position="226"/>
    </location>
</feature>
<protein>
    <submittedName>
        <fullName evidence="4">Uncharacterized protein</fullName>
    </submittedName>
</protein>
<dbReference type="Proteomes" id="UP000053558">
    <property type="component" value="Unassembled WGS sequence"/>
</dbReference>
<evidence type="ECO:0000259" key="3">
    <source>
        <dbReference type="Pfam" id="PF24913"/>
    </source>
</evidence>
<dbReference type="EMBL" id="JH711579">
    <property type="protein sequence ID" value="EIW80628.1"/>
    <property type="molecule type" value="Genomic_DNA"/>
</dbReference>
<comment type="caution">
    <text evidence="4">The sequence shown here is derived from an EMBL/GenBank/DDBJ whole genome shotgun (WGS) entry which is preliminary data.</text>
</comment>
<dbReference type="PANTHER" id="PTHR36168:SF1">
    <property type="entry name" value="ORC1-LIKE AAA ATPASE DOMAIN-CONTAINING PROTEIN"/>
    <property type="match status" value="1"/>
</dbReference>
<evidence type="ECO:0000313" key="4">
    <source>
        <dbReference type="EMBL" id="EIW80628.1"/>
    </source>
</evidence>
<dbReference type="RefSeq" id="XP_007769533.1">
    <property type="nucleotide sequence ID" value="XM_007771343.1"/>
</dbReference>
<accession>A0A5M3MN78</accession>
<name>A0A5M3MN78_CONPW</name>
<keyword evidence="5" id="KW-1185">Reference proteome</keyword>
<dbReference type="Pfam" id="PF13191">
    <property type="entry name" value="AAA_16"/>
    <property type="match status" value="1"/>
</dbReference>
<dbReference type="OMA" id="HYYLLIG"/>
<dbReference type="Pfam" id="PF24913">
    <property type="entry name" value="WHD_AAA_fung"/>
    <property type="match status" value="1"/>
</dbReference>
<dbReference type="PANTHER" id="PTHR36168">
    <property type="entry name" value="CHROMOSOME 1, WHOLE GENOME SHOTGUN SEQUENCE"/>
    <property type="match status" value="1"/>
</dbReference>
<dbReference type="InterPro" id="IPR056808">
    <property type="entry name" value="HTH_AAA"/>
</dbReference>
<evidence type="ECO:0000259" key="2">
    <source>
        <dbReference type="Pfam" id="PF13191"/>
    </source>
</evidence>
<dbReference type="KEGG" id="cput:CONPUDRAFT_137736"/>
<proteinExistence type="predicted"/>
<keyword evidence="1" id="KW-0472">Membrane</keyword>
<feature type="domain" description="AAA protein C-terminal winged helix" evidence="3">
    <location>
        <begin position="333"/>
        <end position="451"/>
    </location>
</feature>
<dbReference type="GeneID" id="19201076"/>
<feature type="transmembrane region" description="Helical" evidence="1">
    <location>
        <begin position="12"/>
        <end position="31"/>
    </location>
</feature>
<dbReference type="AlphaFoldDB" id="A0A5M3MN78"/>
<organism evidence="4 5">
    <name type="scientific">Coniophora puteana (strain RWD-64-598)</name>
    <name type="common">Brown rot fungus</name>
    <dbReference type="NCBI Taxonomy" id="741705"/>
    <lineage>
        <taxon>Eukaryota</taxon>
        <taxon>Fungi</taxon>
        <taxon>Dikarya</taxon>
        <taxon>Basidiomycota</taxon>
        <taxon>Agaricomycotina</taxon>
        <taxon>Agaricomycetes</taxon>
        <taxon>Agaricomycetidae</taxon>
        <taxon>Boletales</taxon>
        <taxon>Coniophorineae</taxon>
        <taxon>Coniophoraceae</taxon>
        <taxon>Coniophora</taxon>
    </lineage>
</organism>
<gene>
    <name evidence="4" type="ORF">CONPUDRAFT_137736</name>
</gene>
<dbReference type="Gene3D" id="3.40.50.300">
    <property type="entry name" value="P-loop containing nucleotide triphosphate hydrolases"/>
    <property type="match status" value="1"/>
</dbReference>
<evidence type="ECO:0000256" key="1">
    <source>
        <dbReference type="SAM" id="Phobius"/>
    </source>
</evidence>